<name>A0ABW3IFV5_9FLAO</name>
<dbReference type="Gene3D" id="3.40.50.1110">
    <property type="entry name" value="SGNH hydrolase"/>
    <property type="match status" value="1"/>
</dbReference>
<evidence type="ECO:0000313" key="3">
    <source>
        <dbReference type="Proteomes" id="UP001597100"/>
    </source>
</evidence>
<accession>A0ABW3IFV5</accession>
<keyword evidence="2" id="KW-0378">Hydrolase</keyword>
<dbReference type="EC" id="3.1.-.-" evidence="2"/>
<dbReference type="GO" id="GO:0016787">
    <property type="term" value="F:hydrolase activity"/>
    <property type="evidence" value="ECO:0007669"/>
    <property type="project" value="UniProtKB-KW"/>
</dbReference>
<comment type="caution">
    <text evidence="2">The sequence shown here is derived from an EMBL/GenBank/DDBJ whole genome shotgun (WGS) entry which is preliminary data.</text>
</comment>
<proteinExistence type="predicted"/>
<evidence type="ECO:0000313" key="2">
    <source>
        <dbReference type="EMBL" id="MFD0976588.1"/>
    </source>
</evidence>
<dbReference type="EMBL" id="JBHTJP010000032">
    <property type="protein sequence ID" value="MFD0976588.1"/>
    <property type="molecule type" value="Genomic_DNA"/>
</dbReference>
<dbReference type="Pfam" id="PF08885">
    <property type="entry name" value="GSCFA"/>
    <property type="match status" value="1"/>
</dbReference>
<feature type="domain" description="GSCFA" evidence="1">
    <location>
        <begin position="21"/>
        <end position="254"/>
    </location>
</feature>
<dbReference type="Proteomes" id="UP001597100">
    <property type="component" value="Unassembled WGS sequence"/>
</dbReference>
<gene>
    <name evidence="2" type="ORF">ACFQ1G_07290</name>
</gene>
<sequence length="312" mass="36766">MDFRTRVTIQSKEAKIDYDSKILLLGSCFVENIGRKLEYFKFRSSLNPFGILFHPSAIHNFLKNVRSKKRFSEADIFYHNETWHCFQAHSDLNRSEKFEIIEGLNSAVEETYDFLKNASHVIITPGTAWGYRFKETDEFVANCHKVPQKKFEKELVDAKNDLLGCVKIIKEINPSAEIIFTVSPVRHLKDGFVENQQSKARLITAVHEIITEELNTHYFPSYEIMMDELRDYRFYAEDMVHPNQVAIDYIWEKFTETWISSEAMQVMKRIDTIQKGLSHRPFSETSEAHQKFKNDLQEKIRTLQKDYPQINF</sequence>
<dbReference type="SUPFAM" id="SSF52266">
    <property type="entry name" value="SGNH hydrolase"/>
    <property type="match status" value="1"/>
</dbReference>
<evidence type="ECO:0000259" key="1">
    <source>
        <dbReference type="Pfam" id="PF08885"/>
    </source>
</evidence>
<protein>
    <submittedName>
        <fullName evidence="2">GSCFA domain-containing protein</fullName>
        <ecNumber evidence="2">3.1.-.-</ecNumber>
    </submittedName>
</protein>
<dbReference type="InterPro" id="IPR014982">
    <property type="entry name" value="GSCFA"/>
</dbReference>
<dbReference type="RefSeq" id="WP_380738044.1">
    <property type="nucleotide sequence ID" value="NZ_JBHTJP010000032.1"/>
</dbReference>
<keyword evidence="3" id="KW-1185">Reference proteome</keyword>
<organism evidence="2 3">
    <name type="scientific">Salinimicrobium gaetbulicola</name>
    <dbReference type="NCBI Taxonomy" id="999702"/>
    <lineage>
        <taxon>Bacteria</taxon>
        <taxon>Pseudomonadati</taxon>
        <taxon>Bacteroidota</taxon>
        <taxon>Flavobacteriia</taxon>
        <taxon>Flavobacteriales</taxon>
        <taxon>Flavobacteriaceae</taxon>
        <taxon>Salinimicrobium</taxon>
    </lineage>
</organism>
<reference evidence="3" key="1">
    <citation type="journal article" date="2019" name="Int. J. Syst. Evol. Microbiol.">
        <title>The Global Catalogue of Microorganisms (GCM) 10K type strain sequencing project: providing services to taxonomists for standard genome sequencing and annotation.</title>
        <authorList>
            <consortium name="The Broad Institute Genomics Platform"/>
            <consortium name="The Broad Institute Genome Sequencing Center for Infectious Disease"/>
            <person name="Wu L."/>
            <person name="Ma J."/>
        </authorList>
    </citation>
    <scope>NUCLEOTIDE SEQUENCE [LARGE SCALE GENOMIC DNA]</scope>
    <source>
        <strain evidence="3">CCUG 60898</strain>
    </source>
</reference>
<dbReference type="InterPro" id="IPR036514">
    <property type="entry name" value="SGNH_hydro_sf"/>
</dbReference>